<gene>
    <name evidence="3" type="ORF">AABB28_13950</name>
</gene>
<name>A0AAN0MEC0_9RHOB</name>
<dbReference type="EMBL" id="CP151762">
    <property type="protein sequence ID" value="WZU62958.1"/>
    <property type="molecule type" value="Genomic_DNA"/>
</dbReference>
<reference evidence="3 4" key="1">
    <citation type="submission" date="2024-04" db="EMBL/GenBank/DDBJ databases">
        <title>Phylogenomic analyses of a clade within the roseobacter group suggest taxonomic reassignments of species of the genera Aestuariivita, Citreicella, Loktanella, Nautella, Pelagibaca, Ruegeria, Thalassobius, Thiobacimonas and Tropicibacter, and the proposal o.</title>
        <authorList>
            <person name="Jeon C.O."/>
        </authorList>
    </citation>
    <scope>NUCLEOTIDE SEQUENCE [LARGE SCALE GENOMIC DNA]</scope>
    <source>
        <strain evidence="3 4">G8-12</strain>
    </source>
</reference>
<keyword evidence="1" id="KW-0812">Transmembrane</keyword>
<dbReference type="InterPro" id="IPR009683">
    <property type="entry name" value="Extensin-like_C"/>
</dbReference>
<dbReference type="RefSeq" id="WP_342069354.1">
    <property type="nucleotide sequence ID" value="NZ_CP151762.1"/>
</dbReference>
<evidence type="ECO:0000256" key="1">
    <source>
        <dbReference type="SAM" id="Phobius"/>
    </source>
</evidence>
<evidence type="ECO:0000313" key="3">
    <source>
        <dbReference type="EMBL" id="WZU62958.1"/>
    </source>
</evidence>
<proteinExistence type="predicted"/>
<keyword evidence="1" id="KW-1133">Transmembrane helix</keyword>
<feature type="transmembrane region" description="Helical" evidence="1">
    <location>
        <begin position="17"/>
        <end position="37"/>
    </location>
</feature>
<feature type="domain" description="Extensin-like C-terminal" evidence="2">
    <location>
        <begin position="80"/>
        <end position="252"/>
    </location>
</feature>
<organism evidence="3 4">
    <name type="scientific">Yoonia algicola</name>
    <dbReference type="NCBI Taxonomy" id="3137368"/>
    <lineage>
        <taxon>Bacteria</taxon>
        <taxon>Pseudomonadati</taxon>
        <taxon>Pseudomonadota</taxon>
        <taxon>Alphaproteobacteria</taxon>
        <taxon>Rhodobacterales</taxon>
        <taxon>Paracoccaceae</taxon>
        <taxon>Yoonia</taxon>
    </lineage>
</organism>
<accession>A0AAN0MEC0</accession>
<evidence type="ECO:0000259" key="2">
    <source>
        <dbReference type="Pfam" id="PF06904"/>
    </source>
</evidence>
<evidence type="ECO:0000313" key="4">
    <source>
        <dbReference type="Proteomes" id="UP001451782"/>
    </source>
</evidence>
<protein>
    <submittedName>
        <fullName evidence="3">Extensin family protein</fullName>
    </submittedName>
</protein>
<sequence length="252" mass="27613">MAQQAAKTQRKKTERSWALINGLTAFCVVVVMAFGGYQAIVHPDTPLPRAWSPTQPLRIDDPITPLTGWKLAKAAATETQCLSTLQGHAALRALAPLEDSEQCFIADRVDLRGVGQARLAPLETRCAIALRMAMWEQHSLQPAAQEFLSTQVTSITHIGSYNCRAMRTSAGVSTRMSTHATADAVDIAGFGLADGTQIRLIADWDGTDAKAAFLRAVRDGACRWFELTLSPDYNRLHADHFHLQSRGWGLCR</sequence>
<dbReference type="AlphaFoldDB" id="A0AAN0MEC0"/>
<keyword evidence="1" id="KW-0472">Membrane</keyword>
<dbReference type="Proteomes" id="UP001451782">
    <property type="component" value="Chromosome"/>
</dbReference>
<dbReference type="KEGG" id="yag:AABB28_13950"/>
<keyword evidence="4" id="KW-1185">Reference proteome</keyword>
<dbReference type="Pfam" id="PF06904">
    <property type="entry name" value="Extensin-like_C"/>
    <property type="match status" value="1"/>
</dbReference>